<feature type="region of interest" description="Disordered" evidence="1">
    <location>
        <begin position="1"/>
        <end position="43"/>
    </location>
</feature>
<evidence type="ECO:0000313" key="2">
    <source>
        <dbReference type="EMBL" id="UNK46256.1"/>
    </source>
</evidence>
<organism evidence="2 3">
    <name type="scientific">Arthrobacter sulfonylureivorans</name>
    <dbReference type="NCBI Taxonomy" id="2486855"/>
    <lineage>
        <taxon>Bacteria</taxon>
        <taxon>Bacillati</taxon>
        <taxon>Actinomycetota</taxon>
        <taxon>Actinomycetes</taxon>
        <taxon>Micrococcales</taxon>
        <taxon>Micrococcaceae</taxon>
        <taxon>Arthrobacter</taxon>
    </lineage>
</organism>
<protein>
    <recommendedName>
        <fullName evidence="4">DUF5709 domain-containing protein</fullName>
    </recommendedName>
</protein>
<name>A0ABY3W9U3_9MICC</name>
<dbReference type="RefSeq" id="WP_127512326.1">
    <property type="nucleotide sequence ID" value="NZ_CP093326.1"/>
</dbReference>
<feature type="region of interest" description="Disordered" evidence="1">
    <location>
        <begin position="79"/>
        <end position="99"/>
    </location>
</feature>
<keyword evidence="3" id="KW-1185">Reference proteome</keyword>
<evidence type="ECO:0000256" key="1">
    <source>
        <dbReference type="SAM" id="MobiDB-lite"/>
    </source>
</evidence>
<accession>A0ABY3W9U3</accession>
<sequence length="99" mass="10918">MSEQINNPDRYDRKDRDESAGETSRDEEVLAPGEIPPDAKQGLANVYGDADRTAIDDPVSAPGPEDAAAIEHMEQHYSVRETESGERYVEETVLPEDGD</sequence>
<dbReference type="EMBL" id="CP093326">
    <property type="protein sequence ID" value="UNK46256.1"/>
    <property type="molecule type" value="Genomic_DNA"/>
</dbReference>
<evidence type="ECO:0008006" key="4">
    <source>
        <dbReference type="Google" id="ProtNLM"/>
    </source>
</evidence>
<dbReference type="Proteomes" id="UP000829069">
    <property type="component" value="Chromosome"/>
</dbReference>
<feature type="compositionally biased region" description="Basic and acidic residues" evidence="1">
    <location>
        <begin position="9"/>
        <end position="28"/>
    </location>
</feature>
<evidence type="ECO:0000313" key="3">
    <source>
        <dbReference type="Proteomes" id="UP000829069"/>
    </source>
</evidence>
<reference evidence="2 3" key="1">
    <citation type="submission" date="2022-03" db="EMBL/GenBank/DDBJ databases">
        <title>Isotopic signatures of nitrous oxide derived from detoxification processes.</title>
        <authorList>
            <person name="Behrendt U."/>
            <person name="Buchen C."/>
            <person name="Well R."/>
            <person name="Ulrich A."/>
            <person name="Rohe L."/>
            <person name="Kolb S."/>
            <person name="Schloter M."/>
            <person name="Horn M.A."/>
            <person name="Augustin J."/>
        </authorList>
    </citation>
    <scope>NUCLEOTIDE SEQUENCE [LARGE SCALE GENOMIC DNA]</scope>
    <source>
        <strain evidence="2 3">S4-C24</strain>
    </source>
</reference>
<feature type="compositionally biased region" description="Basic and acidic residues" evidence="1">
    <location>
        <begin position="79"/>
        <end position="90"/>
    </location>
</feature>
<gene>
    <name evidence="2" type="ORF">MNQ99_02490</name>
</gene>
<proteinExistence type="predicted"/>